<name>A0A1W6SLG7_9PROT</name>
<evidence type="ECO:0000313" key="5">
    <source>
        <dbReference type="EMBL" id="ARO86639.1"/>
    </source>
</evidence>
<dbReference type="Pfam" id="PF00132">
    <property type="entry name" value="Hexapep"/>
    <property type="match status" value="1"/>
</dbReference>
<evidence type="ECO:0000256" key="2">
    <source>
        <dbReference type="ARBA" id="ARBA00022679"/>
    </source>
</evidence>
<protein>
    <submittedName>
        <fullName evidence="5">Acetyltransferase</fullName>
    </submittedName>
</protein>
<dbReference type="PROSITE" id="PS00101">
    <property type="entry name" value="HEXAPEP_TRANSFERASES"/>
    <property type="match status" value="1"/>
</dbReference>
<dbReference type="GO" id="GO:0016746">
    <property type="term" value="F:acyltransferase activity"/>
    <property type="evidence" value="ECO:0007669"/>
    <property type="project" value="UniProtKB-KW"/>
</dbReference>
<dbReference type="RefSeq" id="WP_004175359.1">
    <property type="nucleotide sequence ID" value="NZ_CP021106.3"/>
</dbReference>
<evidence type="ECO:0000313" key="6">
    <source>
        <dbReference type="Proteomes" id="UP000012179"/>
    </source>
</evidence>
<comment type="similarity">
    <text evidence="1">Belongs to the transferase hexapeptide repeat family.</text>
</comment>
<dbReference type="AlphaFoldDB" id="A0A1W6SLG7"/>
<dbReference type="Proteomes" id="UP000012179">
    <property type="component" value="Chromosome"/>
</dbReference>
<dbReference type="EMBL" id="CP021106">
    <property type="protein sequence ID" value="ARO86639.1"/>
    <property type="molecule type" value="Genomic_DNA"/>
</dbReference>
<dbReference type="InterPro" id="IPR011004">
    <property type="entry name" value="Trimer_LpxA-like_sf"/>
</dbReference>
<dbReference type="OrthoDB" id="272049at2"/>
<dbReference type="PANTHER" id="PTHR43300:SF7">
    <property type="entry name" value="UDP-N-ACETYLBACILLOSAMINE N-ACETYLTRANSFERASE"/>
    <property type="match status" value="1"/>
</dbReference>
<organism evidence="5 6">
    <name type="scientific">Nitrosospira lacus</name>
    <dbReference type="NCBI Taxonomy" id="1288494"/>
    <lineage>
        <taxon>Bacteria</taxon>
        <taxon>Pseudomonadati</taxon>
        <taxon>Pseudomonadota</taxon>
        <taxon>Betaproteobacteria</taxon>
        <taxon>Nitrosomonadales</taxon>
        <taxon>Nitrosomonadaceae</taxon>
        <taxon>Nitrosospira</taxon>
    </lineage>
</organism>
<dbReference type="Gene3D" id="2.160.10.10">
    <property type="entry name" value="Hexapeptide repeat proteins"/>
    <property type="match status" value="1"/>
</dbReference>
<sequence>MTQVVIYGIGSPILVDVEESLFRAGVSITAGVRNYIGESFLSREIPVMTPDALGEEIPGLPFVVPLFTPGNRQLAAMEAKRMGFSRPHSLIDPTVAVPRSLDMGPGGYINAGCSLGAHSHFGYFVFINRGATIGHHATLGQFVSVGPGAVVAGEVTIGIGAMIGAGAVVLPKVTIAENSVVGAGAVVTGDVPAHCLVLGNPARIVKENIPGYKGITVSMSGY</sequence>
<reference evidence="5 6" key="1">
    <citation type="journal article" date="2015" name="Int. J. Syst. Evol. Microbiol.">
        <title>Nitrosospira lacus sp. nov., a psychrotolerant, ammonia-oxidizing bacterium from sandy lake sediment.</title>
        <authorList>
            <person name="Urakawa H."/>
            <person name="Garcia J.C."/>
            <person name="Nielsen J.L."/>
            <person name="Le V.Q."/>
            <person name="Kozlowski J.A."/>
            <person name="Stein L.Y."/>
            <person name="Lim C.K."/>
            <person name="Pommerening-Roser A."/>
            <person name="Martens-Habbena W."/>
            <person name="Stahl D.A."/>
            <person name="Klotz M.G."/>
        </authorList>
    </citation>
    <scope>NUCLEOTIDE SEQUENCE [LARGE SCALE GENOMIC DNA]</scope>
    <source>
        <strain evidence="5 6">APG3</strain>
    </source>
</reference>
<evidence type="ECO:0000256" key="3">
    <source>
        <dbReference type="ARBA" id="ARBA00022737"/>
    </source>
</evidence>
<dbReference type="InterPro" id="IPR018357">
    <property type="entry name" value="Hexapep_transf_CS"/>
</dbReference>
<keyword evidence="6" id="KW-1185">Reference proteome</keyword>
<dbReference type="PANTHER" id="PTHR43300">
    <property type="entry name" value="ACETYLTRANSFERASE"/>
    <property type="match status" value="1"/>
</dbReference>
<gene>
    <name evidence="5" type="ORF">EBAPG3_001940</name>
</gene>
<keyword evidence="4" id="KW-0012">Acyltransferase</keyword>
<dbReference type="InterPro" id="IPR050179">
    <property type="entry name" value="Trans_hexapeptide_repeat"/>
</dbReference>
<accession>A0A1W6SLG7</accession>
<dbReference type="InterPro" id="IPR001451">
    <property type="entry name" value="Hexapep"/>
</dbReference>
<evidence type="ECO:0000256" key="4">
    <source>
        <dbReference type="ARBA" id="ARBA00023315"/>
    </source>
</evidence>
<dbReference type="eggNOG" id="COG0110">
    <property type="taxonomic scope" value="Bacteria"/>
</dbReference>
<proteinExistence type="inferred from homology"/>
<evidence type="ECO:0000256" key="1">
    <source>
        <dbReference type="ARBA" id="ARBA00007274"/>
    </source>
</evidence>
<keyword evidence="2 5" id="KW-0808">Transferase</keyword>
<dbReference type="SUPFAM" id="SSF51161">
    <property type="entry name" value="Trimeric LpxA-like enzymes"/>
    <property type="match status" value="1"/>
</dbReference>
<keyword evidence="3" id="KW-0677">Repeat</keyword>
<dbReference type="KEGG" id="nlc:EBAPG3_001940"/>